<dbReference type="AlphaFoldDB" id="A0A9D4NG78"/>
<organism evidence="1 2">
    <name type="scientific">Dreissena polymorpha</name>
    <name type="common">Zebra mussel</name>
    <name type="synonym">Mytilus polymorpha</name>
    <dbReference type="NCBI Taxonomy" id="45954"/>
    <lineage>
        <taxon>Eukaryota</taxon>
        <taxon>Metazoa</taxon>
        <taxon>Spiralia</taxon>
        <taxon>Lophotrochozoa</taxon>
        <taxon>Mollusca</taxon>
        <taxon>Bivalvia</taxon>
        <taxon>Autobranchia</taxon>
        <taxon>Heteroconchia</taxon>
        <taxon>Euheterodonta</taxon>
        <taxon>Imparidentia</taxon>
        <taxon>Neoheterodontei</taxon>
        <taxon>Myida</taxon>
        <taxon>Dreissenoidea</taxon>
        <taxon>Dreissenidae</taxon>
        <taxon>Dreissena</taxon>
    </lineage>
</organism>
<evidence type="ECO:0000313" key="1">
    <source>
        <dbReference type="EMBL" id="KAH3892632.1"/>
    </source>
</evidence>
<protein>
    <submittedName>
        <fullName evidence="1">Uncharacterized protein</fullName>
    </submittedName>
</protein>
<sequence>MGDNFLVTKIPNGQGERKGDKVVQAFIGEIHIIRKEKIFEEQDVFSVKNGKGSLNLE</sequence>
<proteinExistence type="predicted"/>
<accession>A0A9D4NG78</accession>
<dbReference type="EMBL" id="JAIWYP010000001">
    <property type="protein sequence ID" value="KAH3892632.1"/>
    <property type="molecule type" value="Genomic_DNA"/>
</dbReference>
<gene>
    <name evidence="1" type="ORF">DPMN_016755</name>
</gene>
<name>A0A9D4NG78_DREPO</name>
<keyword evidence="2" id="KW-1185">Reference proteome</keyword>
<comment type="caution">
    <text evidence="1">The sequence shown here is derived from an EMBL/GenBank/DDBJ whole genome shotgun (WGS) entry which is preliminary data.</text>
</comment>
<reference evidence="1" key="2">
    <citation type="submission" date="2020-11" db="EMBL/GenBank/DDBJ databases">
        <authorList>
            <person name="McCartney M.A."/>
            <person name="Auch B."/>
            <person name="Kono T."/>
            <person name="Mallez S."/>
            <person name="Becker A."/>
            <person name="Gohl D.M."/>
            <person name="Silverstein K.A.T."/>
            <person name="Koren S."/>
            <person name="Bechman K.B."/>
            <person name="Herman A."/>
            <person name="Abrahante J.E."/>
            <person name="Garbe J."/>
        </authorList>
    </citation>
    <scope>NUCLEOTIDE SEQUENCE</scope>
    <source>
        <strain evidence="1">Duluth1</strain>
        <tissue evidence="1">Whole animal</tissue>
    </source>
</reference>
<reference evidence="1" key="1">
    <citation type="journal article" date="2019" name="bioRxiv">
        <title>The Genome of the Zebra Mussel, Dreissena polymorpha: A Resource for Invasive Species Research.</title>
        <authorList>
            <person name="McCartney M.A."/>
            <person name="Auch B."/>
            <person name="Kono T."/>
            <person name="Mallez S."/>
            <person name="Zhang Y."/>
            <person name="Obille A."/>
            <person name="Becker A."/>
            <person name="Abrahante J.E."/>
            <person name="Garbe J."/>
            <person name="Badalamenti J.P."/>
            <person name="Herman A."/>
            <person name="Mangelson H."/>
            <person name="Liachko I."/>
            <person name="Sullivan S."/>
            <person name="Sone E.D."/>
            <person name="Koren S."/>
            <person name="Silverstein K.A.T."/>
            <person name="Beckman K.B."/>
            <person name="Gohl D.M."/>
        </authorList>
    </citation>
    <scope>NUCLEOTIDE SEQUENCE</scope>
    <source>
        <strain evidence="1">Duluth1</strain>
        <tissue evidence="1">Whole animal</tissue>
    </source>
</reference>
<dbReference type="Proteomes" id="UP000828390">
    <property type="component" value="Unassembled WGS sequence"/>
</dbReference>
<evidence type="ECO:0000313" key="2">
    <source>
        <dbReference type="Proteomes" id="UP000828390"/>
    </source>
</evidence>